<keyword evidence="7" id="KW-0325">Glycoprotein</keyword>
<feature type="region of interest" description="Disordered" evidence="8">
    <location>
        <begin position="1"/>
        <end position="72"/>
    </location>
</feature>
<keyword evidence="3 9" id="KW-0812">Transmembrane</keyword>
<accession>A0A8U0V8K3</accession>
<proteinExistence type="inferred from homology"/>
<keyword evidence="4" id="KW-0732">Signal</keyword>
<dbReference type="RefSeq" id="XP_044943875.1">
    <property type="nucleotide sequence ID" value="XM_045087940.1"/>
</dbReference>
<evidence type="ECO:0000256" key="1">
    <source>
        <dbReference type="ARBA" id="ARBA00004479"/>
    </source>
</evidence>
<dbReference type="AlphaFoldDB" id="A0A8U0V8K3"/>
<evidence type="ECO:0000256" key="7">
    <source>
        <dbReference type="ARBA" id="ARBA00023180"/>
    </source>
</evidence>
<comment type="subcellular location">
    <subcellularLocation>
        <location evidence="1">Membrane</location>
        <topology evidence="1">Single-pass type I membrane protein</topology>
    </subcellularLocation>
</comment>
<dbReference type="PANTHER" id="PTHR28607:SF2">
    <property type="entry name" value="PROTEIN FAM174C"/>
    <property type="match status" value="1"/>
</dbReference>
<dbReference type="InterPro" id="IPR009565">
    <property type="entry name" value="FAM174-like"/>
</dbReference>
<keyword evidence="5 9" id="KW-1133">Transmembrane helix</keyword>
<evidence type="ECO:0000256" key="9">
    <source>
        <dbReference type="SAM" id="Phobius"/>
    </source>
</evidence>
<dbReference type="GO" id="GO:0005576">
    <property type="term" value="C:extracellular region"/>
    <property type="evidence" value="ECO:0007669"/>
    <property type="project" value="TreeGrafter"/>
</dbReference>
<evidence type="ECO:0000256" key="2">
    <source>
        <dbReference type="ARBA" id="ARBA00006986"/>
    </source>
</evidence>
<dbReference type="OrthoDB" id="5917722at2759"/>
<feature type="region of interest" description="Disordered" evidence="8">
    <location>
        <begin position="192"/>
        <end position="216"/>
    </location>
</feature>
<sequence>MDAGSASPGRRRGRAGGRGARGARAAGRAPRPAGPARECPGSRAVGAVSAGARPRPQGPLADSAPAPLSDNCAEAGRSHRFRRAMGPRVSLRPLLLLVLLPRALLCGAEEAAPPSPRPAQATLSPTPAVTNGSQPGSPHNSTYSRPPGSPGSALLRSFYVLTGLSGLAALYFLIRAFRLKKPQRRRYGLLASSDDPAETASLDSDEEVVFETRNLR</sequence>
<keyword evidence="10" id="KW-1185">Reference proteome</keyword>
<gene>
    <name evidence="11" type="primary">FAM174C</name>
</gene>
<evidence type="ECO:0000313" key="10">
    <source>
        <dbReference type="Proteomes" id="UP000000715"/>
    </source>
</evidence>
<evidence type="ECO:0000256" key="3">
    <source>
        <dbReference type="ARBA" id="ARBA00022692"/>
    </source>
</evidence>
<name>A0A8U0V8K3_MUSPF</name>
<evidence type="ECO:0000256" key="8">
    <source>
        <dbReference type="SAM" id="MobiDB-lite"/>
    </source>
</evidence>
<reference evidence="11" key="1">
    <citation type="submission" date="2025-08" db="UniProtKB">
        <authorList>
            <consortium name="RefSeq"/>
        </authorList>
    </citation>
    <scope>IDENTIFICATION</scope>
    <source>
        <tissue evidence="11">Brain</tissue>
    </source>
</reference>
<feature type="compositionally biased region" description="Polar residues" evidence="8">
    <location>
        <begin position="122"/>
        <end position="144"/>
    </location>
</feature>
<evidence type="ECO:0000256" key="4">
    <source>
        <dbReference type="ARBA" id="ARBA00022729"/>
    </source>
</evidence>
<evidence type="ECO:0000256" key="5">
    <source>
        <dbReference type="ARBA" id="ARBA00022989"/>
    </source>
</evidence>
<feature type="compositionally biased region" description="Low complexity" evidence="8">
    <location>
        <begin position="22"/>
        <end position="55"/>
    </location>
</feature>
<dbReference type="GO" id="GO:0016020">
    <property type="term" value="C:membrane"/>
    <property type="evidence" value="ECO:0007669"/>
    <property type="project" value="UniProtKB-SubCell"/>
</dbReference>
<feature type="transmembrane region" description="Helical" evidence="9">
    <location>
        <begin position="158"/>
        <end position="177"/>
    </location>
</feature>
<dbReference type="PANTHER" id="PTHR28607">
    <property type="entry name" value="EXPRESSED PROTEIN"/>
    <property type="match status" value="1"/>
</dbReference>
<keyword evidence="6 9" id="KW-0472">Membrane</keyword>
<dbReference type="Proteomes" id="UP000000715">
    <property type="component" value="Unplaced"/>
</dbReference>
<organism evidence="10 11">
    <name type="scientific">Mustela putorius furo</name>
    <name type="common">European domestic ferret</name>
    <name type="synonym">Mustela furo</name>
    <dbReference type="NCBI Taxonomy" id="9669"/>
    <lineage>
        <taxon>Eukaryota</taxon>
        <taxon>Metazoa</taxon>
        <taxon>Chordata</taxon>
        <taxon>Craniata</taxon>
        <taxon>Vertebrata</taxon>
        <taxon>Euteleostomi</taxon>
        <taxon>Mammalia</taxon>
        <taxon>Eutheria</taxon>
        <taxon>Laurasiatheria</taxon>
        <taxon>Carnivora</taxon>
        <taxon>Caniformia</taxon>
        <taxon>Musteloidea</taxon>
        <taxon>Mustelidae</taxon>
        <taxon>Mustelinae</taxon>
        <taxon>Mustela</taxon>
    </lineage>
</organism>
<comment type="similarity">
    <text evidence="2">Belongs to the FAM174 family.</text>
</comment>
<dbReference type="GeneID" id="106004259"/>
<dbReference type="CTD" id="55009"/>
<dbReference type="Pfam" id="PF06679">
    <property type="entry name" value="DUF1180"/>
    <property type="match status" value="1"/>
</dbReference>
<protein>
    <submittedName>
        <fullName evidence="11">Protein FAM174C</fullName>
    </submittedName>
</protein>
<feature type="region of interest" description="Disordered" evidence="8">
    <location>
        <begin position="111"/>
        <end position="148"/>
    </location>
</feature>
<evidence type="ECO:0000313" key="11">
    <source>
        <dbReference type="RefSeq" id="XP_044943875.1"/>
    </source>
</evidence>
<evidence type="ECO:0000256" key="6">
    <source>
        <dbReference type="ARBA" id="ARBA00023136"/>
    </source>
</evidence>